<evidence type="ECO:0000313" key="2">
    <source>
        <dbReference type="EMBL" id="KAK1399361.1"/>
    </source>
</evidence>
<dbReference type="PANTHER" id="PTHR33621:SF2">
    <property type="entry name" value="RIBOSOMAL L1 DOMAIN-CONTAINING PROTEIN"/>
    <property type="match status" value="1"/>
</dbReference>
<dbReference type="EMBL" id="JAUIZM010000002">
    <property type="protein sequence ID" value="KAK1399361.1"/>
    <property type="molecule type" value="Genomic_DNA"/>
</dbReference>
<gene>
    <name evidence="2" type="ORF">POM88_009224</name>
</gene>
<feature type="region of interest" description="Disordered" evidence="1">
    <location>
        <begin position="441"/>
        <end position="493"/>
    </location>
</feature>
<protein>
    <submittedName>
        <fullName evidence="2">Uncharacterized protein</fullName>
    </submittedName>
</protein>
<feature type="compositionally biased region" description="Basic and acidic residues" evidence="1">
    <location>
        <begin position="463"/>
        <end position="491"/>
    </location>
</feature>
<dbReference type="Proteomes" id="UP001237642">
    <property type="component" value="Unassembled WGS sequence"/>
</dbReference>
<feature type="compositionally biased region" description="Low complexity" evidence="1">
    <location>
        <begin position="444"/>
        <end position="461"/>
    </location>
</feature>
<reference evidence="2" key="1">
    <citation type="submission" date="2023-02" db="EMBL/GenBank/DDBJ databases">
        <title>Genome of toxic invasive species Heracleum sosnowskyi carries increased number of genes despite the absence of recent whole-genome duplications.</title>
        <authorList>
            <person name="Schelkunov M."/>
            <person name="Shtratnikova V."/>
            <person name="Makarenko M."/>
            <person name="Klepikova A."/>
            <person name="Omelchenko D."/>
            <person name="Novikova G."/>
            <person name="Obukhova E."/>
            <person name="Bogdanov V."/>
            <person name="Penin A."/>
            <person name="Logacheva M."/>
        </authorList>
    </citation>
    <scope>NUCLEOTIDE SEQUENCE</scope>
    <source>
        <strain evidence="2">Hsosn_3</strain>
        <tissue evidence="2">Leaf</tissue>
    </source>
</reference>
<accession>A0AAD8N854</accession>
<evidence type="ECO:0000256" key="1">
    <source>
        <dbReference type="SAM" id="MobiDB-lite"/>
    </source>
</evidence>
<evidence type="ECO:0000313" key="3">
    <source>
        <dbReference type="Proteomes" id="UP001237642"/>
    </source>
</evidence>
<proteinExistence type="predicted"/>
<feature type="region of interest" description="Disordered" evidence="1">
    <location>
        <begin position="63"/>
        <end position="89"/>
    </location>
</feature>
<dbReference type="PANTHER" id="PTHR33621">
    <property type="entry name" value="ASPARTIC/GLUTAMIC ACID-RICH PROTEIN"/>
    <property type="match status" value="1"/>
</dbReference>
<comment type="caution">
    <text evidence="2">The sequence shown here is derived from an EMBL/GenBank/DDBJ whole genome shotgun (WGS) entry which is preliminary data.</text>
</comment>
<organism evidence="2 3">
    <name type="scientific">Heracleum sosnowskyi</name>
    <dbReference type="NCBI Taxonomy" id="360622"/>
    <lineage>
        <taxon>Eukaryota</taxon>
        <taxon>Viridiplantae</taxon>
        <taxon>Streptophyta</taxon>
        <taxon>Embryophyta</taxon>
        <taxon>Tracheophyta</taxon>
        <taxon>Spermatophyta</taxon>
        <taxon>Magnoliopsida</taxon>
        <taxon>eudicotyledons</taxon>
        <taxon>Gunneridae</taxon>
        <taxon>Pentapetalae</taxon>
        <taxon>asterids</taxon>
        <taxon>campanulids</taxon>
        <taxon>Apiales</taxon>
        <taxon>Apiaceae</taxon>
        <taxon>Apioideae</taxon>
        <taxon>apioid superclade</taxon>
        <taxon>Tordylieae</taxon>
        <taxon>Tordyliinae</taxon>
        <taxon>Heracleum</taxon>
    </lineage>
</organism>
<reference evidence="2" key="2">
    <citation type="submission" date="2023-05" db="EMBL/GenBank/DDBJ databases">
        <authorList>
            <person name="Schelkunov M.I."/>
        </authorList>
    </citation>
    <scope>NUCLEOTIDE SEQUENCE</scope>
    <source>
        <strain evidence="2">Hsosn_3</strain>
        <tissue evidence="2">Leaf</tissue>
    </source>
</reference>
<sequence length="532" mass="59197">MDFDSLARKDLQALCKLNKIPANLTNVAMAQALKSLEIVEGIEEILNRSPERNVATAAKVPRTGRRTCTGSKPIGDESSQSVQPMAKSTRRTMTRAISDEIMEESKTPAVRSSRKATNLTEVSTVQRVYSTRRSVRLTEQKEEKIDALATELSKIDLVDVTDDTSLSAIDTEIVLQEAVTKSDEEALEVVSNIKDSEFNDQKAKSEKILKAVDELNAVQVDITNRLVIENENAGIVKEEIVDGLKEKAEQLVESHFIADSLVINNQDNSGYAMDTENPHEQVHNSLLESRTDLTHLRGDNDPDKIVDELKEESEQLFDSLDESHLVHEVNVNNMVIEEKNEDENVKESLMDSDNPHKQLKLGVVEEYKYSNMESDVSATVDSSAGDSYLLEHMTCSEVFKAVTLDINDPKDYADKIEPSIVDFQESNVEILTDDLKDVATGKETSSVASSTKAPSSRVSDSVSDDKENIDRSEMKLEPEKVETKKNKKESASTELNVKSLRELTKMLKEKLQISNDNIEEIGDEVKACATEA</sequence>
<dbReference type="AlphaFoldDB" id="A0AAD8N854"/>
<name>A0AAD8N854_9APIA</name>
<keyword evidence="3" id="KW-1185">Reference proteome</keyword>